<dbReference type="Pfam" id="PF21678">
    <property type="entry name" value="Csf1_N"/>
    <property type="match status" value="1"/>
</dbReference>
<dbReference type="Pfam" id="PF25038">
    <property type="entry name" value="Csf1_C"/>
    <property type="match status" value="1"/>
</dbReference>
<evidence type="ECO:0000313" key="5">
    <source>
        <dbReference type="EMBL" id="ANZ76362.1"/>
    </source>
</evidence>
<feature type="compositionally biased region" description="Low complexity" evidence="1">
    <location>
        <begin position="178"/>
        <end position="187"/>
    </location>
</feature>
<dbReference type="InterPro" id="IPR056779">
    <property type="entry name" value="Csf1_C"/>
</dbReference>
<feature type="region of interest" description="Disordered" evidence="1">
    <location>
        <begin position="814"/>
        <end position="854"/>
    </location>
</feature>
<feature type="domain" description="Csf1 N-terminal" evidence="3">
    <location>
        <begin position="33"/>
        <end position="1586"/>
    </location>
</feature>
<dbReference type="EMBL" id="CP014586">
    <property type="protein sequence ID" value="ANZ76362.1"/>
    <property type="molecule type" value="Genomic_DNA"/>
</dbReference>
<dbReference type="PANTHER" id="PTHR32085">
    <property type="entry name" value="PROTEIN CSF1"/>
    <property type="match status" value="1"/>
</dbReference>
<feature type="region of interest" description="Disordered" evidence="1">
    <location>
        <begin position="158"/>
        <end position="189"/>
    </location>
</feature>
<dbReference type="Proteomes" id="UP000094565">
    <property type="component" value="Chromosome 3"/>
</dbReference>
<name>A0A1B2JEE0_PICPA</name>
<accession>A0A1B2JEE0</accession>
<evidence type="ECO:0000313" key="6">
    <source>
        <dbReference type="Proteomes" id="UP000094565"/>
    </source>
</evidence>
<feature type="compositionally biased region" description="Basic and acidic residues" evidence="1">
    <location>
        <begin position="165"/>
        <end position="177"/>
    </location>
</feature>
<keyword evidence="2" id="KW-0472">Membrane</keyword>
<keyword evidence="2" id="KW-1133">Transmembrane helix</keyword>
<evidence type="ECO:0000256" key="2">
    <source>
        <dbReference type="SAM" id="Phobius"/>
    </source>
</evidence>
<feature type="transmembrane region" description="Helical" evidence="2">
    <location>
        <begin position="17"/>
        <end position="40"/>
    </location>
</feature>
<keyword evidence="2" id="KW-0812">Transmembrane</keyword>
<dbReference type="InterPro" id="IPR048636">
    <property type="entry name" value="Csf1_N"/>
</dbReference>
<gene>
    <name evidence="5" type="primary">CSF1</name>
    <name evidence="5" type="ORF">ATY40_BA7504242</name>
</gene>
<evidence type="ECO:0000259" key="3">
    <source>
        <dbReference type="Pfam" id="PF21678"/>
    </source>
</evidence>
<dbReference type="InterPro" id="IPR029636">
    <property type="entry name" value="Csf1"/>
</dbReference>
<dbReference type="GO" id="GO:0006113">
    <property type="term" value="P:fermentation"/>
    <property type="evidence" value="ECO:0007669"/>
    <property type="project" value="InterPro"/>
</dbReference>
<feature type="compositionally biased region" description="Basic and acidic residues" evidence="1">
    <location>
        <begin position="818"/>
        <end position="829"/>
    </location>
</feature>
<dbReference type="OrthoDB" id="10051416at2759"/>
<keyword evidence="6" id="KW-1185">Reference proteome</keyword>
<feature type="domain" description="Csf1 C-terminal region" evidence="4">
    <location>
        <begin position="2066"/>
        <end position="3064"/>
    </location>
</feature>
<feature type="compositionally biased region" description="Low complexity" evidence="1">
    <location>
        <begin position="834"/>
        <end position="844"/>
    </location>
</feature>
<sequence length="3065" mass="347772">MAETEFNSVLLDGGANLYWSLLLTWILTVCVTIFALFYMHRIIAYIISKVLYFTLWKRHKVHVNVHSLKISVLGGRIFFKNLTIINKDFTISILHGTLTWRYWLLNTREPAIVNDTPENAKLPCRFLFQLYGFEIFMYNRTAAYDEILRQLNLDRNQAPAQAQNKEQESEHSSEKLSDSVPSLSSQSYNKVDECHPPRWLNVLPIAILFHKCCVVVGNDTVESVLTITSDNSEGTLDLMRPSCRLDLARFNIDLKNSNVKVLFTPNLAYQKNDSSSTNPDNLLTKRRKLIQALIGLAYKLVPRAKSHKLERAMTLDYFVRQWNGLSRYAAFDDELGDTMFSSLNEEYARYSNIVSADSMNVVYYFDIPGKVPAEPYMSKGEIISPDIGNNGPPPLSGLNISSSNALIHYGPWADRQRYSLQQMVFPYLCRDHTPIEKLKLGDVRKYTDFKITFEVEDTLTVRVPFKESSKNASFLQSLKDRFGEDVNLETINTKRPFAWLELKTNKNSNVSISSGSVPLKDGWKNLVNIHLKDIELRTSINHNVLIKATEHVVFIDMSAPLAWNGYTNWTADLKSTDADFFLLREHVTLMLDLFDDFGSGNPTPYEMFKPFHYSINWTIDNYKLYLNINDSNIINNSVDLNDNTFVCISGASTTCNIDIPLETIVRKHNTVSYKIRTDMFHMSLSLPPWHTLSSFCDNKEVGRAVNFELVGEYTYYSVLDINAVDTVIIKCTSEDTTLQTYGWIIRYIMIIKENYFGENIHFKTLDEFHQAKANENVDMNNETNIYSPTSDELSTINRSKSLSLYSKLFVSSSNVPKPEYDDSIDRQTDESSIDTEISSDSTPDTDSKENKHSTILPRTTNETDILFSFCVKNGTIVLPENIYKCNESHVALNFDSLDIDIRFTNYYMDLQANLSPAKGFEVENTSSNEVLFQRTIDRVYDDWTPDIQIDGLAVHGHRFFGLPPLEPTYFCKWDFVIGSVLIESEPRFLDRLVNALHSLAFGYKDVENMLIIDIPVVHDVLCLSLDLKSVDINIRNSQVLLELCLKELSLTLNDLANSRYTSRVDLDIPKITARLFDVVDDRTLIAGFETFLVLTNFSSKQNSDEFRKLQAQHVTLHDGPTHRMPFIIPKDLRHGIYKHEEGSIKPSFSLPELPVPLNYSSIDIALSGLPERVQTSIQQDVDNVSFANSPENSDDTLRLTTDYDENDINLVKRSNNELTESNVVVKFSKVYGFSSMGAFSLLVSLFEDVNSFTLENTMDKLTFDIVTNLSDFAQPVAEKLCFKFVVPEIHLKIGEFSIPPDTPIQDLLDETQSLENVKFLDVRIVNSSFTFSTEERRPIVKDITDMLLAEKELLAAVQVKSIHAKLVNNIDNQISYDIFSILLSEVNFWANSSETRFGDIGSVDIKDIALGLKQENLTDILSWAQEADRHIHELSTKLEMLSSIRDEALAYLVYATCQEEAISKVPHDPSVITKPTHILRTSTSHIRGNISWKIVARTRHVLHHLPEDWRIQMNREFVNKSWKRVDKNEAHNLVVNAFNNWRSWEFENMDDCYFFKYVLPDSKLSTNTNSNDKRLNKIFTVSLGRFLFQLGDDIDDSTTAFLKVTQVGFELVCKKEPLRDDSLLPVQVESEFFLDTQCSLKVAHFSSKMTKDLIALKDAFDNVSFTKCEKTPQKSVAQALPTVLNFDFQITEVFSTFTLLKSSLVLSVSHAVGSCYLVHQDASPIIPITFNSSIKKASSAIVFDTDAHILSGSLKDTTFNLSSIGTLAEGLKKADIYTDLISLKSLQNQQTWILVLTSLSEEIPIISSWIAKASESSENDVIVTDANPLPFLPFPLMVVFNSHLINIDLEILSAFKVVTDFEKLELGAECNKDLSFINLEVSRSGLKVLQREFQERGYVELLRGSTDLFSLDSKASINNENQPSLEVSTTVGSSYMIIPTLIKGLKNFAKTYDLVIGNINAVSTLIKSLIDSDTDRETSYSNENVLPKSTSIWLLDFAALLSNISLIIKEPDSNIKLILDEINFHCANYDDALPVMKIIPFFGIADLSSIILRMDFKNPINKNFNIVSLGLQLKLLHFEEEDNLQNVQVISTYTRVFLNSFLLLKLVHFYDKLSNAICELPHKKSIETTKTVQPTLDETITNTLESYSINILLHNFCIGWIYGTERFQYPGIILGYEKAFVIFHKAMGKISFLGFYLSLAHGATPSDFYGSGNEFESMNCASLPTFKFVYSIAKEGSVRNLHAQLSGEMLKIKFEAGTFYTMDHLIDSINSTKELLDQRDRFTNIKVNPEPGSGNNNSVKGISFFSSISCLSKFDGAQIIISSKSYSHHNNLPLQMDFPAVKILTDYAKRLTTTERPHLVNVHVAISGSDNLFDATATYVILEVFNEVKRIINKPQSPKTPKISTEVPIEPESHLFTTFEPLFADIEFNFCLSLKPQKLSLSCEPKAKVKMVIALDEVTLYLNSNENLDHCVSSLLQVTNINAYLQHIYSRETSGSLRISELLLDGIYEAPKSGRKMAAIGDISAIDFYINMKQLQDIDLFKDIWFPREAFSSSSPSKEKKNAFASPNISMLNAYRRVSQTVAVQWIFALILRKVTSKVDLGRSLGLVTLTLEDLDILSQRKINWDQMLKICFKSINCSTEGRLGGVLFVDNVKFNSSLFWEVTEMKERLTETPFVSLSLDMEAFQIKTSLDYHNFFIAQLALLRLEVFNEKGDESSQSSVVGRTSLGSVDLYLTVLAASNFMDIYSNIQRMKHDIRFAYTEVLNDAKLQAGNASRMSSIEVLNDRRKKNMQEKLIDAMDLLLTKLEVSLNSIVVHIFPVSLLEPEVLMVKFDQIKATFDQSCGDALVNSLDLQLNGVRISLSTVPGGKEEENVLETISISEYIRRTKGAYGGTIFVFPSVTVMMKSWQDPDTKVVEYIYECYFSGNVDIKWNLGTINFIKEMWTTHARALSSRLNNIGKLSEIEESADRQNLSVPHTRQPSILETVDIEEKINMVATETTFEYIARKEPIIDTPQLKDLGIATPPLEWLGVHRNQFPILTHRFVITGLQKMVHQVEIQYVRLLK</sequence>
<evidence type="ECO:0000256" key="1">
    <source>
        <dbReference type="SAM" id="MobiDB-lite"/>
    </source>
</evidence>
<protein>
    <submittedName>
        <fullName evidence="5">BA75_04242T0</fullName>
    </submittedName>
</protein>
<dbReference type="PANTHER" id="PTHR32085:SF3">
    <property type="entry name" value="PROTEIN CSF1"/>
    <property type="match status" value="1"/>
</dbReference>
<dbReference type="GO" id="GO:0016020">
    <property type="term" value="C:membrane"/>
    <property type="evidence" value="ECO:0007669"/>
    <property type="project" value="InterPro"/>
</dbReference>
<proteinExistence type="predicted"/>
<organism evidence="5 6">
    <name type="scientific">Komagataella pastoris</name>
    <name type="common">Yeast</name>
    <name type="synonym">Pichia pastoris</name>
    <dbReference type="NCBI Taxonomy" id="4922"/>
    <lineage>
        <taxon>Eukaryota</taxon>
        <taxon>Fungi</taxon>
        <taxon>Dikarya</taxon>
        <taxon>Ascomycota</taxon>
        <taxon>Saccharomycotina</taxon>
        <taxon>Pichiomycetes</taxon>
        <taxon>Pichiales</taxon>
        <taxon>Pichiaceae</taxon>
        <taxon>Komagataella</taxon>
    </lineage>
</organism>
<evidence type="ECO:0000259" key="4">
    <source>
        <dbReference type="Pfam" id="PF25038"/>
    </source>
</evidence>
<reference evidence="5 6" key="1">
    <citation type="submission" date="2016-02" db="EMBL/GenBank/DDBJ databases">
        <title>Comparative genomic and transcriptomic foundation for Pichia pastoris.</title>
        <authorList>
            <person name="Love K.R."/>
            <person name="Shah K.A."/>
            <person name="Whittaker C.A."/>
            <person name="Wu J."/>
            <person name="Bartlett M.C."/>
            <person name="Ma D."/>
            <person name="Leeson R.L."/>
            <person name="Priest M."/>
            <person name="Young S.K."/>
            <person name="Love J.C."/>
        </authorList>
    </citation>
    <scope>NUCLEOTIDE SEQUENCE [LARGE SCALE GENOMIC DNA]</scope>
    <source>
        <strain evidence="5 6">ATCC 28485</strain>
    </source>
</reference>